<dbReference type="GO" id="GO:0016301">
    <property type="term" value="F:kinase activity"/>
    <property type="evidence" value="ECO:0007669"/>
    <property type="project" value="UniProtKB-KW"/>
</dbReference>
<evidence type="ECO:0000313" key="8">
    <source>
        <dbReference type="EMBL" id="WXB10448.1"/>
    </source>
</evidence>
<dbReference type="EMBL" id="CP089983">
    <property type="protein sequence ID" value="WXB10448.1"/>
    <property type="molecule type" value="Genomic_DNA"/>
</dbReference>
<dbReference type="Pfam" id="PF00069">
    <property type="entry name" value="Pkinase"/>
    <property type="match status" value="1"/>
</dbReference>
<evidence type="ECO:0000256" key="1">
    <source>
        <dbReference type="ARBA" id="ARBA00022679"/>
    </source>
</evidence>
<dbReference type="CDD" id="cd14014">
    <property type="entry name" value="STKc_PknB_like"/>
    <property type="match status" value="1"/>
</dbReference>
<dbReference type="Gene3D" id="1.10.510.10">
    <property type="entry name" value="Transferase(Phosphotransferase) domain 1"/>
    <property type="match status" value="1"/>
</dbReference>
<organism evidence="8 9">
    <name type="scientific">Pendulispora rubella</name>
    <dbReference type="NCBI Taxonomy" id="2741070"/>
    <lineage>
        <taxon>Bacteria</taxon>
        <taxon>Pseudomonadati</taxon>
        <taxon>Myxococcota</taxon>
        <taxon>Myxococcia</taxon>
        <taxon>Myxococcales</taxon>
        <taxon>Sorangiineae</taxon>
        <taxon>Pendulisporaceae</taxon>
        <taxon>Pendulispora</taxon>
    </lineage>
</organism>
<evidence type="ECO:0000256" key="6">
    <source>
        <dbReference type="SAM" id="MobiDB-lite"/>
    </source>
</evidence>
<accession>A0ABZ2LHM1</accession>
<dbReference type="InterPro" id="IPR017441">
    <property type="entry name" value="Protein_kinase_ATP_BS"/>
</dbReference>
<evidence type="ECO:0000256" key="2">
    <source>
        <dbReference type="ARBA" id="ARBA00022741"/>
    </source>
</evidence>
<dbReference type="InterPro" id="IPR011009">
    <property type="entry name" value="Kinase-like_dom_sf"/>
</dbReference>
<keyword evidence="1" id="KW-0808">Transferase</keyword>
<protein>
    <submittedName>
        <fullName evidence="8">Protein kinase</fullName>
    </submittedName>
</protein>
<evidence type="ECO:0000256" key="3">
    <source>
        <dbReference type="ARBA" id="ARBA00022777"/>
    </source>
</evidence>
<dbReference type="Proteomes" id="UP001374803">
    <property type="component" value="Chromosome"/>
</dbReference>
<gene>
    <name evidence="8" type="ORF">LVJ94_24870</name>
</gene>
<dbReference type="SMART" id="SM00220">
    <property type="entry name" value="S_TKc"/>
    <property type="match status" value="1"/>
</dbReference>
<dbReference type="RefSeq" id="WP_394840122.1">
    <property type="nucleotide sequence ID" value="NZ_CP089929.1"/>
</dbReference>
<dbReference type="InterPro" id="IPR008271">
    <property type="entry name" value="Ser/Thr_kinase_AS"/>
</dbReference>
<dbReference type="PROSITE" id="PS50011">
    <property type="entry name" value="PROTEIN_KINASE_DOM"/>
    <property type="match status" value="1"/>
</dbReference>
<dbReference type="PROSITE" id="PS00108">
    <property type="entry name" value="PROTEIN_KINASE_ST"/>
    <property type="match status" value="1"/>
</dbReference>
<proteinExistence type="predicted"/>
<evidence type="ECO:0000256" key="5">
    <source>
        <dbReference type="PROSITE-ProRule" id="PRU10141"/>
    </source>
</evidence>
<dbReference type="SUPFAM" id="SSF48452">
    <property type="entry name" value="TPR-like"/>
    <property type="match status" value="2"/>
</dbReference>
<dbReference type="InterPro" id="IPR011990">
    <property type="entry name" value="TPR-like_helical_dom_sf"/>
</dbReference>
<dbReference type="PANTHER" id="PTHR43289:SF6">
    <property type="entry name" value="SERINE_THREONINE-PROTEIN KINASE NEKL-3"/>
    <property type="match status" value="1"/>
</dbReference>
<dbReference type="InterPro" id="IPR000719">
    <property type="entry name" value="Prot_kinase_dom"/>
</dbReference>
<dbReference type="SUPFAM" id="SSF56112">
    <property type="entry name" value="Protein kinase-like (PK-like)"/>
    <property type="match status" value="1"/>
</dbReference>
<feature type="region of interest" description="Disordered" evidence="6">
    <location>
        <begin position="311"/>
        <end position="340"/>
    </location>
</feature>
<keyword evidence="2 5" id="KW-0547">Nucleotide-binding</keyword>
<reference evidence="8" key="1">
    <citation type="submission" date="2021-12" db="EMBL/GenBank/DDBJ databases">
        <title>Discovery of the Pendulisporaceae a myxobacterial family with distinct sporulation behavior and unique specialized metabolism.</title>
        <authorList>
            <person name="Garcia R."/>
            <person name="Popoff A."/>
            <person name="Bader C.D."/>
            <person name="Loehr J."/>
            <person name="Walesch S."/>
            <person name="Walt C."/>
            <person name="Boldt J."/>
            <person name="Bunk B."/>
            <person name="Haeckl F.J.F.P.J."/>
            <person name="Gunesch A.P."/>
            <person name="Birkelbach J."/>
            <person name="Nuebel U."/>
            <person name="Pietschmann T."/>
            <person name="Bach T."/>
            <person name="Mueller R."/>
        </authorList>
    </citation>
    <scope>NUCLEOTIDE SEQUENCE</scope>
    <source>
        <strain evidence="8">MSr11367</strain>
    </source>
</reference>
<feature type="binding site" evidence="5">
    <location>
        <position position="35"/>
    </location>
    <ligand>
        <name>ATP</name>
        <dbReference type="ChEBI" id="CHEBI:30616"/>
    </ligand>
</feature>
<name>A0ABZ2LHM1_9BACT</name>
<feature type="domain" description="Protein kinase" evidence="7">
    <location>
        <begin position="7"/>
        <end position="270"/>
    </location>
</feature>
<keyword evidence="4 5" id="KW-0067">ATP-binding</keyword>
<dbReference type="Gene3D" id="1.25.40.10">
    <property type="entry name" value="Tetratricopeptide repeat domain"/>
    <property type="match status" value="2"/>
</dbReference>
<dbReference type="Gene3D" id="3.30.200.20">
    <property type="entry name" value="Phosphorylase Kinase, domain 1"/>
    <property type="match status" value="1"/>
</dbReference>
<dbReference type="PANTHER" id="PTHR43289">
    <property type="entry name" value="MITOGEN-ACTIVATED PROTEIN KINASE KINASE KINASE 20-RELATED"/>
    <property type="match status" value="1"/>
</dbReference>
<sequence length="887" mass="98149">MNLCGRYRITRLLGIGGMAAVYAGIHRNGHAVAIKVLHERLSTDPELERLFRREAHLANKIQHPGIVPVIDDDVAEDGCIFLVMPLLTGETLRARAERTGSKLPAEEVALVAHQVLNILSAAHDAKIVHRDIKPENLYVTQTGDLRVLDFGIARFFETNEMASVTRSGRAVGTPAFMAPEQALGRIREIDGRTDLWSLGATMFKLLSGKYVHQAESGSELLIWAATKKAPRLQDIDSSIPGAICDVIDRALEFDRADRWPDAEGMNQALAQACASVFQMDPSKLARMVPELPPSEGIGAATTLRPLNRDMLSAAHPSGRSSPREASFTAARTEEAERPTRSRARWLALGAAVLALVVGVLGADRLRQSATLKRRADEQSAQLSAHLAASRNAWLDGNFEKARQEAKEALRIDDSSGGAHLAMARTSLLWPRHADRAQFIAAQETRRGLTAEQRSYLEALAPGMALPADFALSITRLEALHRREPENREVMIALAQNLIRTQRFDEVFALLQPLADLPDADGVVFAFLGIARSMHDDVEVSRQTFQRCLANFPAASVCASFLADLESLEGNCAVAERVARQDVEMNPTYADARYQLADALDGLGADRAEVRALMAERARLKNEGVDDPNKLWEDLRFALYEGHLREALDIDAKLAGKISQIRDEYGEDSGSAYFVMSIMLRAELGLLPEAREALANYAQERHGMQHSAYFGDDLLYVAAHATTMGVIPWAEWTQMRDAHLAKGADRDTLLDGRQRIWSEYFAIPVYEAEGAKEAYRALPGYMPFIHRSERWPDHDRAIGNVFRLSGHPKEAIPYYERATASCTWLAEPIPHVHALLEFGDLLASMGDRKRACVMYEKVLERWPLHTGSRSSALADRGKMAVCGAESRR</sequence>
<evidence type="ECO:0000313" key="9">
    <source>
        <dbReference type="Proteomes" id="UP001374803"/>
    </source>
</evidence>
<evidence type="ECO:0000256" key="4">
    <source>
        <dbReference type="ARBA" id="ARBA00022840"/>
    </source>
</evidence>
<dbReference type="PROSITE" id="PS00107">
    <property type="entry name" value="PROTEIN_KINASE_ATP"/>
    <property type="match status" value="1"/>
</dbReference>
<evidence type="ECO:0000259" key="7">
    <source>
        <dbReference type="PROSITE" id="PS50011"/>
    </source>
</evidence>
<keyword evidence="9" id="KW-1185">Reference proteome</keyword>
<keyword evidence="3 8" id="KW-0418">Kinase</keyword>